<name>A0A7W6GQU6_9RHOB</name>
<keyword evidence="3" id="KW-1185">Reference proteome</keyword>
<dbReference type="EMBL" id="JACIEJ010000001">
    <property type="protein sequence ID" value="MBB3984200.1"/>
    <property type="molecule type" value="Genomic_DNA"/>
</dbReference>
<sequence>MTTCFDDTGLDAARALLNGPVVGIGEAAMHVASLVGHSFAVITTLSRSVPVLEDNVFRYGFSSRCRAVLVCDIPVLALHDPQTGAVQKITDLIVEAKDRGAESIVPGCAGMADFARDLEAQHGLPVVEDVGAAIGLAGRLARLGASTSRSGVRARPSRARLLR</sequence>
<comment type="caution">
    <text evidence="2">The sequence shown here is derived from an EMBL/GenBank/DDBJ whole genome shotgun (WGS) entry which is preliminary data.</text>
</comment>
<protein>
    <submittedName>
        <fullName evidence="2">Asp/Glu/hydantoin racemase</fullName>
    </submittedName>
</protein>
<evidence type="ECO:0000313" key="2">
    <source>
        <dbReference type="EMBL" id="MBB3984200.1"/>
    </source>
</evidence>
<evidence type="ECO:0000313" key="3">
    <source>
        <dbReference type="Proteomes" id="UP000541426"/>
    </source>
</evidence>
<dbReference type="GO" id="GO:0047661">
    <property type="term" value="F:amino-acid racemase activity"/>
    <property type="evidence" value="ECO:0007669"/>
    <property type="project" value="InterPro"/>
</dbReference>
<reference evidence="2 3" key="1">
    <citation type="submission" date="2020-08" db="EMBL/GenBank/DDBJ databases">
        <title>Genomic Encyclopedia of Type Strains, Phase IV (KMG-IV): sequencing the most valuable type-strain genomes for metagenomic binning, comparative biology and taxonomic classification.</title>
        <authorList>
            <person name="Goeker M."/>
        </authorList>
    </citation>
    <scope>NUCLEOTIDE SEQUENCE [LARGE SCALE GENOMIC DNA]</scope>
    <source>
        <strain evidence="2 3">DSM 102235</strain>
    </source>
</reference>
<organism evidence="2 3">
    <name type="scientific">Sagittula marina</name>
    <dbReference type="NCBI Taxonomy" id="943940"/>
    <lineage>
        <taxon>Bacteria</taxon>
        <taxon>Pseudomonadati</taxon>
        <taxon>Pseudomonadota</taxon>
        <taxon>Alphaproteobacteria</taxon>
        <taxon>Rhodobacterales</taxon>
        <taxon>Roseobacteraceae</taxon>
        <taxon>Sagittula</taxon>
    </lineage>
</organism>
<proteinExistence type="inferred from homology"/>
<dbReference type="Proteomes" id="UP000541426">
    <property type="component" value="Unassembled WGS sequence"/>
</dbReference>
<dbReference type="InterPro" id="IPR053714">
    <property type="entry name" value="Iso_Racemase_Enz_sf"/>
</dbReference>
<dbReference type="Gene3D" id="3.40.50.12500">
    <property type="match status" value="1"/>
</dbReference>
<dbReference type="InterPro" id="IPR052186">
    <property type="entry name" value="Hydantoin_racemase-like"/>
</dbReference>
<gene>
    <name evidence="2" type="ORF">GGQ68_000511</name>
</gene>
<dbReference type="PANTHER" id="PTHR28047:SF5">
    <property type="entry name" value="PROTEIN DCG1"/>
    <property type="match status" value="1"/>
</dbReference>
<comment type="similarity">
    <text evidence="1">Belongs to the HyuE racemase family.</text>
</comment>
<dbReference type="AlphaFoldDB" id="A0A7W6GQU6"/>
<dbReference type="InterPro" id="IPR015942">
    <property type="entry name" value="Asp/Glu/hydantoin_racemase"/>
</dbReference>
<dbReference type="Pfam" id="PF01177">
    <property type="entry name" value="Asp_Glu_race"/>
    <property type="match status" value="1"/>
</dbReference>
<dbReference type="PANTHER" id="PTHR28047">
    <property type="entry name" value="PROTEIN DCG1"/>
    <property type="match status" value="1"/>
</dbReference>
<evidence type="ECO:0000256" key="1">
    <source>
        <dbReference type="ARBA" id="ARBA00038414"/>
    </source>
</evidence>
<accession>A0A7W6GQU6</accession>